<dbReference type="EMBL" id="UGHX01000001">
    <property type="protein sequence ID" value="STP10407.1"/>
    <property type="molecule type" value="Genomic_DNA"/>
</dbReference>
<organism evidence="1 2">
    <name type="scientific">Helicobacter cinaedi</name>
    <dbReference type="NCBI Taxonomy" id="213"/>
    <lineage>
        <taxon>Bacteria</taxon>
        <taxon>Pseudomonadati</taxon>
        <taxon>Campylobacterota</taxon>
        <taxon>Epsilonproteobacteria</taxon>
        <taxon>Campylobacterales</taxon>
        <taxon>Helicobacteraceae</taxon>
        <taxon>Helicobacter</taxon>
    </lineage>
</organism>
<gene>
    <name evidence="1" type="ORF">NCTC12219_00266</name>
</gene>
<evidence type="ECO:0000313" key="2">
    <source>
        <dbReference type="Proteomes" id="UP000255103"/>
    </source>
</evidence>
<dbReference type="RefSeq" id="WP_115721285.1">
    <property type="nucleotide sequence ID" value="NZ_UGHX01000001.1"/>
</dbReference>
<protein>
    <submittedName>
        <fullName evidence="1">TfoX domain protein</fullName>
    </submittedName>
</protein>
<dbReference type="AlphaFoldDB" id="A0A377JRA2"/>
<sequence length="125" mass="14396">MATSKEYKDYVLERLCEYMASLSEDSKGGVESYTFSARKMFGEYCVYIQDSKSMQKPKALFLLCDECVFVKQYKILESLLAHSQKAKPYPGAKEWYMIDIDSKELLQEIITTLAPILCDKDSKNT</sequence>
<accession>A0A377JRA2</accession>
<dbReference type="SUPFAM" id="SSF159894">
    <property type="entry name" value="YgaC/TfoX-N like"/>
    <property type="match status" value="1"/>
</dbReference>
<proteinExistence type="predicted"/>
<name>A0A377JRA2_9HELI</name>
<reference evidence="1 2" key="1">
    <citation type="submission" date="2018-06" db="EMBL/GenBank/DDBJ databases">
        <authorList>
            <consortium name="Pathogen Informatics"/>
            <person name="Doyle S."/>
        </authorList>
    </citation>
    <scope>NUCLEOTIDE SEQUENCE [LARGE SCALE GENOMIC DNA]</scope>
    <source>
        <strain evidence="1 2">NCTC12219</strain>
    </source>
</reference>
<evidence type="ECO:0000313" key="1">
    <source>
        <dbReference type="EMBL" id="STP10407.1"/>
    </source>
</evidence>
<dbReference type="Proteomes" id="UP000255103">
    <property type="component" value="Unassembled WGS sequence"/>
</dbReference>